<sequence>TSMRSSQEHSYCVMNHDLYKQIESSLDANQKVQIAYQSYWANGFVNCEGEDAIVTNFTVLPNGVDKL</sequence>
<name>X1B2D4_9ZZZZ</name>
<organism evidence="1">
    <name type="scientific">marine sediment metagenome</name>
    <dbReference type="NCBI Taxonomy" id="412755"/>
    <lineage>
        <taxon>unclassified sequences</taxon>
        <taxon>metagenomes</taxon>
        <taxon>ecological metagenomes</taxon>
    </lineage>
</organism>
<comment type="caution">
    <text evidence="1">The sequence shown here is derived from an EMBL/GenBank/DDBJ whole genome shotgun (WGS) entry which is preliminary data.</text>
</comment>
<feature type="non-terminal residue" evidence="1">
    <location>
        <position position="1"/>
    </location>
</feature>
<evidence type="ECO:0000313" key="1">
    <source>
        <dbReference type="EMBL" id="GAG75462.1"/>
    </source>
</evidence>
<reference evidence="1" key="1">
    <citation type="journal article" date="2014" name="Front. Microbiol.">
        <title>High frequency of phylogenetically diverse reductive dehalogenase-homologous genes in deep subseafloor sedimentary metagenomes.</title>
        <authorList>
            <person name="Kawai M."/>
            <person name="Futagami T."/>
            <person name="Toyoda A."/>
            <person name="Takaki Y."/>
            <person name="Nishi S."/>
            <person name="Hori S."/>
            <person name="Arai W."/>
            <person name="Tsubouchi T."/>
            <person name="Morono Y."/>
            <person name="Uchiyama I."/>
            <person name="Ito T."/>
            <person name="Fujiyama A."/>
            <person name="Inagaki F."/>
            <person name="Takami H."/>
        </authorList>
    </citation>
    <scope>NUCLEOTIDE SEQUENCE</scope>
    <source>
        <strain evidence="1">Expedition CK06-06</strain>
    </source>
</reference>
<dbReference type="AlphaFoldDB" id="X1B2D4"/>
<gene>
    <name evidence="1" type="ORF">S01H4_28929</name>
</gene>
<dbReference type="EMBL" id="BART01014552">
    <property type="protein sequence ID" value="GAG75462.1"/>
    <property type="molecule type" value="Genomic_DNA"/>
</dbReference>
<proteinExistence type="predicted"/>
<protein>
    <submittedName>
        <fullName evidence="1">Uncharacterized protein</fullName>
    </submittedName>
</protein>
<accession>X1B2D4</accession>